<evidence type="ECO:0000259" key="6">
    <source>
        <dbReference type="PROSITE" id="PS50949"/>
    </source>
</evidence>
<keyword evidence="4" id="KW-0238">DNA-binding</keyword>
<dbReference type="InterPro" id="IPR051446">
    <property type="entry name" value="HTH_trans_reg/aminotransferase"/>
</dbReference>
<feature type="domain" description="HTH gntR-type" evidence="6">
    <location>
        <begin position="19"/>
        <end position="87"/>
    </location>
</feature>
<dbReference type="Gene3D" id="3.40.640.10">
    <property type="entry name" value="Type I PLP-dependent aspartate aminotransferase-like (Major domain)"/>
    <property type="match status" value="1"/>
</dbReference>
<evidence type="ECO:0000256" key="1">
    <source>
        <dbReference type="ARBA" id="ARBA00005384"/>
    </source>
</evidence>
<dbReference type="InterPro" id="IPR036390">
    <property type="entry name" value="WH_DNA-bd_sf"/>
</dbReference>
<dbReference type="InterPro" id="IPR036388">
    <property type="entry name" value="WH-like_DNA-bd_sf"/>
</dbReference>
<dbReference type="InterPro" id="IPR004839">
    <property type="entry name" value="Aminotransferase_I/II_large"/>
</dbReference>
<evidence type="ECO:0000256" key="5">
    <source>
        <dbReference type="ARBA" id="ARBA00023163"/>
    </source>
</evidence>
<accession>A0ABU6DTS3</accession>
<keyword evidence="3" id="KW-0805">Transcription regulation</keyword>
<dbReference type="InterPro" id="IPR015421">
    <property type="entry name" value="PyrdxlP-dep_Trfase_major"/>
</dbReference>
<comment type="caution">
    <text evidence="7">The sequence shown here is derived from an EMBL/GenBank/DDBJ whole genome shotgun (WGS) entry which is preliminary data.</text>
</comment>
<keyword evidence="8" id="KW-1185">Reference proteome</keyword>
<dbReference type="CDD" id="cd07377">
    <property type="entry name" value="WHTH_GntR"/>
    <property type="match status" value="1"/>
</dbReference>
<dbReference type="CDD" id="cd00609">
    <property type="entry name" value="AAT_like"/>
    <property type="match status" value="1"/>
</dbReference>
<dbReference type="PRINTS" id="PR00035">
    <property type="entry name" value="HTHGNTR"/>
</dbReference>
<evidence type="ECO:0000313" key="8">
    <source>
        <dbReference type="Proteomes" id="UP001339883"/>
    </source>
</evidence>
<dbReference type="SMART" id="SM00345">
    <property type="entry name" value="HTH_GNTR"/>
    <property type="match status" value="1"/>
</dbReference>
<dbReference type="Gene3D" id="1.10.10.10">
    <property type="entry name" value="Winged helix-like DNA-binding domain superfamily/Winged helix DNA-binding domain"/>
    <property type="match status" value="1"/>
</dbReference>
<dbReference type="GO" id="GO:0008483">
    <property type="term" value="F:transaminase activity"/>
    <property type="evidence" value="ECO:0007669"/>
    <property type="project" value="UniProtKB-KW"/>
</dbReference>
<keyword evidence="7" id="KW-0808">Transferase</keyword>
<keyword evidence="7" id="KW-0032">Aminotransferase</keyword>
<organism evidence="7 8">
    <name type="scientific">Acinetobacter pollinis</name>
    <dbReference type="NCBI Taxonomy" id="2605270"/>
    <lineage>
        <taxon>Bacteria</taxon>
        <taxon>Pseudomonadati</taxon>
        <taxon>Pseudomonadota</taxon>
        <taxon>Gammaproteobacteria</taxon>
        <taxon>Moraxellales</taxon>
        <taxon>Moraxellaceae</taxon>
        <taxon>Acinetobacter</taxon>
    </lineage>
</organism>
<keyword evidence="2" id="KW-0663">Pyridoxal phosphate</keyword>
<proteinExistence type="inferred from homology"/>
<dbReference type="EMBL" id="VTDN01000006">
    <property type="protein sequence ID" value="MEB5477115.1"/>
    <property type="molecule type" value="Genomic_DNA"/>
</dbReference>
<dbReference type="RefSeq" id="WP_325775502.1">
    <property type="nucleotide sequence ID" value="NZ_VTDN01000006.1"/>
</dbReference>
<comment type="similarity">
    <text evidence="1">In the C-terminal section; belongs to the class-I pyridoxal-phosphate-dependent aminotransferase family.</text>
</comment>
<evidence type="ECO:0000256" key="4">
    <source>
        <dbReference type="ARBA" id="ARBA00023125"/>
    </source>
</evidence>
<dbReference type="Pfam" id="PF00392">
    <property type="entry name" value="GntR"/>
    <property type="match status" value="1"/>
</dbReference>
<dbReference type="PROSITE" id="PS50949">
    <property type="entry name" value="HTH_GNTR"/>
    <property type="match status" value="1"/>
</dbReference>
<dbReference type="Pfam" id="PF00155">
    <property type="entry name" value="Aminotran_1_2"/>
    <property type="match status" value="1"/>
</dbReference>
<evidence type="ECO:0000256" key="2">
    <source>
        <dbReference type="ARBA" id="ARBA00022898"/>
    </source>
</evidence>
<name>A0ABU6DTS3_9GAMM</name>
<dbReference type="Proteomes" id="UP001339883">
    <property type="component" value="Unassembled WGS sequence"/>
</dbReference>
<evidence type="ECO:0000313" key="7">
    <source>
        <dbReference type="EMBL" id="MEB5477115.1"/>
    </source>
</evidence>
<dbReference type="InterPro" id="IPR015424">
    <property type="entry name" value="PyrdxlP-dep_Trfase"/>
</dbReference>
<reference evidence="7 8" key="1">
    <citation type="submission" date="2019-08" db="EMBL/GenBank/DDBJ databases">
        <title>Five species of Acinetobacter isolated from floral nectar and animal pollinators.</title>
        <authorList>
            <person name="Hendry T.A."/>
        </authorList>
    </citation>
    <scope>NUCLEOTIDE SEQUENCE [LARGE SCALE GENOMIC DNA]</scope>
    <source>
        <strain evidence="7 8">MD18.27</strain>
    </source>
</reference>
<sequence length="500" mass="56968">MRSLLGDYVLQHLQNEQTGTLHYRLFRCLRHAIVKGVVQPSTRLPASRDLAQAIHVSRNTVLSAYDQLQAEGYVEAKTGHGTWVSSRIPDDFLSSLPSHIDNKREKMDEEEKYEISKRGQCLIERASASPHQWGAFVPGVPDVMAFPHHIFQRIQTKQSKLPQIEQLIYSNTGGCFRLRTALAQYLKVSRSVSCDADQIIITEGIHQGIDLITRVLSDVGDLAWVEEPGYWGVKNNLSMNGLDVEPISIDSEGLYIPNSPQRLPSLIFVTPSHQYPLGPHLSIQRRKHLIKFARENKCWVVEDDYDSEFRFSGKPYPSLQGLERNSPVIYMGTFSKTIYPALRIGYVVAPKSLAPILRQASTELYRGGHTLLQNTLAEFIEEGHYEAHIRRMRLLYGKRRSYLIDLIFKYLGERFLHPYDNASGLHLVLKLPQSVDDTALSEYAIQRGVKVRPLSQYYLNRHSACEKGLLLGFACVDEKNMFDAFTLLIECLKKFNIPLK</sequence>
<gene>
    <name evidence="7" type="ORF">I2F25_08695</name>
</gene>
<dbReference type="PANTHER" id="PTHR46577:SF1">
    <property type="entry name" value="HTH-TYPE TRANSCRIPTIONAL REGULATORY PROTEIN GABR"/>
    <property type="match status" value="1"/>
</dbReference>
<dbReference type="InterPro" id="IPR000524">
    <property type="entry name" value="Tscrpt_reg_HTH_GntR"/>
</dbReference>
<protein>
    <submittedName>
        <fullName evidence="7">PLP-dependent aminotransferase family protein</fullName>
    </submittedName>
</protein>
<dbReference type="PANTHER" id="PTHR46577">
    <property type="entry name" value="HTH-TYPE TRANSCRIPTIONAL REGULATORY PROTEIN GABR"/>
    <property type="match status" value="1"/>
</dbReference>
<dbReference type="SUPFAM" id="SSF53383">
    <property type="entry name" value="PLP-dependent transferases"/>
    <property type="match status" value="1"/>
</dbReference>
<keyword evidence="5" id="KW-0804">Transcription</keyword>
<dbReference type="SUPFAM" id="SSF46785">
    <property type="entry name" value="Winged helix' DNA-binding domain"/>
    <property type="match status" value="1"/>
</dbReference>
<evidence type="ECO:0000256" key="3">
    <source>
        <dbReference type="ARBA" id="ARBA00023015"/>
    </source>
</evidence>